<evidence type="ECO:0000259" key="10">
    <source>
        <dbReference type="PROSITE" id="PS50893"/>
    </source>
</evidence>
<evidence type="ECO:0000313" key="12">
    <source>
        <dbReference type="Proteomes" id="UP000005990"/>
    </source>
</evidence>
<dbReference type="Proteomes" id="UP000005990">
    <property type="component" value="Unassembled WGS sequence"/>
</dbReference>
<dbReference type="Gene3D" id="3.40.50.300">
    <property type="entry name" value="P-loop containing nucleotide triphosphate hydrolases"/>
    <property type="match status" value="1"/>
</dbReference>
<keyword evidence="8 9" id="KW-0472">Membrane</keyword>
<gene>
    <name evidence="11" type="ORF">HMPREF9257_1439</name>
</gene>
<evidence type="ECO:0000256" key="4">
    <source>
        <dbReference type="ARBA" id="ARBA00022692"/>
    </source>
</evidence>
<evidence type="ECO:0000256" key="3">
    <source>
        <dbReference type="ARBA" id="ARBA00022475"/>
    </source>
</evidence>
<dbReference type="AlphaFoldDB" id="E4KPF1"/>
<evidence type="ECO:0000256" key="6">
    <source>
        <dbReference type="ARBA" id="ARBA00022840"/>
    </source>
</evidence>
<evidence type="ECO:0000256" key="9">
    <source>
        <dbReference type="SAM" id="Phobius"/>
    </source>
</evidence>
<evidence type="ECO:0000256" key="5">
    <source>
        <dbReference type="ARBA" id="ARBA00022741"/>
    </source>
</evidence>
<keyword evidence="5" id="KW-0547">Nucleotide-binding</keyword>
<dbReference type="InterPro" id="IPR003439">
    <property type="entry name" value="ABC_transporter-like_ATP-bd"/>
</dbReference>
<dbReference type="PANTHER" id="PTHR43394:SF1">
    <property type="entry name" value="ATP-BINDING CASSETTE SUB-FAMILY B MEMBER 10, MITOCHONDRIAL"/>
    <property type="match status" value="1"/>
</dbReference>
<dbReference type="PROSITE" id="PS00211">
    <property type="entry name" value="ABC_TRANSPORTER_1"/>
    <property type="match status" value="1"/>
</dbReference>
<accession>E4KPF1</accession>
<feature type="transmembrane region" description="Helical" evidence="9">
    <location>
        <begin position="6"/>
        <end position="30"/>
    </location>
</feature>
<sequence>MTQGETVAIINYLLLILVELVKMAMVVTTINKSMVSANRISQIITRPVENLQATDTAKTGDLGDSIFKMKDLSFTYPQANELALDSIDLDIKAGQFIGIIGATGSGKSNLLKLLTQSYQPDQGEIIFNQAYFPNGSRKKLRQQMALVPAKIALFKGTIRSNLLVANPQASDEEMWQALAGAQAKDFVSKLDQALDAPVEAFGRNFSGGQRQRLAIARALLKQAPILIFDDSTSALDYVTEANFQAELKRNYQDMTILMISQRVHSLQAADQIVVLDEGKVVGLGHHYDLLENNETYQEIYASQTVMEVTDHEQ</sequence>
<evidence type="ECO:0000256" key="7">
    <source>
        <dbReference type="ARBA" id="ARBA00022989"/>
    </source>
</evidence>
<dbReference type="OrthoDB" id="9770415at2"/>
<proteinExistence type="predicted"/>
<dbReference type="InterPro" id="IPR039421">
    <property type="entry name" value="Type_1_exporter"/>
</dbReference>
<dbReference type="GO" id="GO:0005524">
    <property type="term" value="F:ATP binding"/>
    <property type="evidence" value="ECO:0007669"/>
    <property type="project" value="UniProtKB-KW"/>
</dbReference>
<keyword evidence="4 9" id="KW-0812">Transmembrane</keyword>
<evidence type="ECO:0000256" key="1">
    <source>
        <dbReference type="ARBA" id="ARBA00004651"/>
    </source>
</evidence>
<dbReference type="PROSITE" id="PS50893">
    <property type="entry name" value="ABC_TRANSPORTER_2"/>
    <property type="match status" value="1"/>
</dbReference>
<dbReference type="RefSeq" id="WP_006418389.1">
    <property type="nucleotide sequence ID" value="NZ_AENN01000015.1"/>
</dbReference>
<dbReference type="PANTHER" id="PTHR43394">
    <property type="entry name" value="ATP-DEPENDENT PERMEASE MDL1, MITOCHONDRIAL"/>
    <property type="match status" value="1"/>
</dbReference>
<keyword evidence="3" id="KW-1003">Cell membrane</keyword>
<dbReference type="Pfam" id="PF00005">
    <property type="entry name" value="ABC_tran"/>
    <property type="match status" value="1"/>
</dbReference>
<dbReference type="GO" id="GO:0005886">
    <property type="term" value="C:plasma membrane"/>
    <property type="evidence" value="ECO:0007669"/>
    <property type="project" value="UniProtKB-SubCell"/>
</dbReference>
<keyword evidence="7 9" id="KW-1133">Transmembrane helix</keyword>
<evidence type="ECO:0000256" key="2">
    <source>
        <dbReference type="ARBA" id="ARBA00022448"/>
    </source>
</evidence>
<dbReference type="Gene3D" id="1.20.1560.10">
    <property type="entry name" value="ABC transporter type 1, transmembrane domain"/>
    <property type="match status" value="1"/>
</dbReference>
<dbReference type="eggNOG" id="COG1132">
    <property type="taxonomic scope" value="Bacteria"/>
</dbReference>
<dbReference type="GO" id="GO:0015421">
    <property type="term" value="F:ABC-type oligopeptide transporter activity"/>
    <property type="evidence" value="ECO:0007669"/>
    <property type="project" value="TreeGrafter"/>
</dbReference>
<dbReference type="SUPFAM" id="SSF52540">
    <property type="entry name" value="P-loop containing nucleoside triphosphate hydrolases"/>
    <property type="match status" value="1"/>
</dbReference>
<dbReference type="FunFam" id="3.40.50.300:FF:000854">
    <property type="entry name" value="Multidrug ABC transporter ATP-binding protein"/>
    <property type="match status" value="1"/>
</dbReference>
<keyword evidence="6 11" id="KW-0067">ATP-binding</keyword>
<organism evidence="11 12">
    <name type="scientific">Eremococcus coleocola ACS-139-V-Col8</name>
    <dbReference type="NCBI Taxonomy" id="908337"/>
    <lineage>
        <taxon>Bacteria</taxon>
        <taxon>Bacillati</taxon>
        <taxon>Bacillota</taxon>
        <taxon>Bacilli</taxon>
        <taxon>Lactobacillales</taxon>
        <taxon>Aerococcaceae</taxon>
        <taxon>Eremococcus</taxon>
    </lineage>
</organism>
<keyword evidence="12" id="KW-1185">Reference proteome</keyword>
<comment type="subcellular location">
    <subcellularLocation>
        <location evidence="1">Cell membrane</location>
        <topology evidence="1">Multi-pass membrane protein</topology>
    </subcellularLocation>
</comment>
<evidence type="ECO:0000313" key="11">
    <source>
        <dbReference type="EMBL" id="EFR31186.1"/>
    </source>
</evidence>
<dbReference type="InterPro" id="IPR003593">
    <property type="entry name" value="AAA+_ATPase"/>
</dbReference>
<dbReference type="GO" id="GO:0016887">
    <property type="term" value="F:ATP hydrolysis activity"/>
    <property type="evidence" value="ECO:0007669"/>
    <property type="project" value="InterPro"/>
</dbReference>
<keyword evidence="2" id="KW-0813">Transport</keyword>
<reference evidence="11 12" key="1">
    <citation type="submission" date="2010-10" db="EMBL/GenBank/DDBJ databases">
        <authorList>
            <person name="Durkin A.S."/>
            <person name="Madupu R."/>
            <person name="Torralba M."/>
            <person name="Gillis M."/>
            <person name="Methe B."/>
            <person name="Sutton G."/>
            <person name="Nelson K.E."/>
        </authorList>
    </citation>
    <scope>NUCLEOTIDE SEQUENCE [LARGE SCALE GENOMIC DNA]</scope>
    <source>
        <strain evidence="11 12">ACS-139-V-Col8</strain>
    </source>
</reference>
<dbReference type="InterPro" id="IPR017871">
    <property type="entry name" value="ABC_transporter-like_CS"/>
</dbReference>
<name>E4KPF1_9LACT</name>
<evidence type="ECO:0000256" key="8">
    <source>
        <dbReference type="ARBA" id="ARBA00023136"/>
    </source>
</evidence>
<feature type="domain" description="ABC transporter" evidence="10">
    <location>
        <begin position="67"/>
        <end position="302"/>
    </location>
</feature>
<comment type="caution">
    <text evidence="11">The sequence shown here is derived from an EMBL/GenBank/DDBJ whole genome shotgun (WGS) entry which is preliminary data.</text>
</comment>
<dbReference type="InterPro" id="IPR027417">
    <property type="entry name" value="P-loop_NTPase"/>
</dbReference>
<dbReference type="STRING" id="908337.HMPREF9257_1439"/>
<protein>
    <submittedName>
        <fullName evidence="11">ABC transporter, ATP-binding protein</fullName>
    </submittedName>
</protein>
<dbReference type="InterPro" id="IPR036640">
    <property type="entry name" value="ABC1_TM_sf"/>
</dbReference>
<dbReference type="SMART" id="SM00382">
    <property type="entry name" value="AAA"/>
    <property type="match status" value="1"/>
</dbReference>
<dbReference type="EMBL" id="AENN01000015">
    <property type="protein sequence ID" value="EFR31186.1"/>
    <property type="molecule type" value="Genomic_DNA"/>
</dbReference>